<protein>
    <submittedName>
        <fullName evidence="2">Uncharacterized protein</fullName>
    </submittedName>
</protein>
<keyword evidence="3" id="KW-1185">Reference proteome</keyword>
<name>A0A4P1RAR1_LUPAN</name>
<evidence type="ECO:0000256" key="1">
    <source>
        <dbReference type="SAM" id="MobiDB-lite"/>
    </source>
</evidence>
<gene>
    <name evidence="2" type="ORF">TanjilG_15021</name>
</gene>
<proteinExistence type="predicted"/>
<dbReference type="Proteomes" id="UP000188354">
    <property type="component" value="Chromosome LG08"/>
</dbReference>
<sequence length="185" mass="20351">MQMADNNTHIRGYHFTMSSMGQWASDGHKYTYTGPCGLSLHMVCNRSSMMIPHPDTHIDASFTLPPKRLMSPEVGLPYSPVKSDGVVHSHGYRTWQDCLDAPSTSRAKRSSGLGGGPCKKAPVVRMSSPLNYAAGLWHNEVEEEEDEDEVIELINVESSVEVIDLVSNSEEEEDPSEGSNIPGIF</sequence>
<accession>A0A4P1RAR1</accession>
<dbReference type="AlphaFoldDB" id="A0A4P1RAR1"/>
<reference evidence="2 3" key="1">
    <citation type="journal article" date="2017" name="Plant Biotechnol. J.">
        <title>A comprehensive draft genome sequence for lupin (Lupinus angustifolius), an emerging health food: insights into plant-microbe interactions and legume evolution.</title>
        <authorList>
            <person name="Hane J.K."/>
            <person name="Ming Y."/>
            <person name="Kamphuis L.G."/>
            <person name="Nelson M.N."/>
            <person name="Garg G."/>
            <person name="Atkins C.A."/>
            <person name="Bayer P.E."/>
            <person name="Bravo A."/>
            <person name="Bringans S."/>
            <person name="Cannon S."/>
            <person name="Edwards D."/>
            <person name="Foley R."/>
            <person name="Gao L.L."/>
            <person name="Harrison M.J."/>
            <person name="Huang W."/>
            <person name="Hurgobin B."/>
            <person name="Li S."/>
            <person name="Liu C.W."/>
            <person name="McGrath A."/>
            <person name="Morahan G."/>
            <person name="Murray J."/>
            <person name="Weller J."/>
            <person name="Jian J."/>
            <person name="Singh K.B."/>
        </authorList>
    </citation>
    <scope>NUCLEOTIDE SEQUENCE</scope>
    <source>
        <strain evidence="3">cv. Tanjil</strain>
        <tissue evidence="2">Whole plant</tissue>
    </source>
</reference>
<organism evidence="2 3">
    <name type="scientific">Lupinus angustifolius</name>
    <name type="common">Narrow-leaved blue lupine</name>
    <dbReference type="NCBI Taxonomy" id="3871"/>
    <lineage>
        <taxon>Eukaryota</taxon>
        <taxon>Viridiplantae</taxon>
        <taxon>Streptophyta</taxon>
        <taxon>Embryophyta</taxon>
        <taxon>Tracheophyta</taxon>
        <taxon>Spermatophyta</taxon>
        <taxon>Magnoliopsida</taxon>
        <taxon>eudicotyledons</taxon>
        <taxon>Gunneridae</taxon>
        <taxon>Pentapetalae</taxon>
        <taxon>rosids</taxon>
        <taxon>fabids</taxon>
        <taxon>Fabales</taxon>
        <taxon>Fabaceae</taxon>
        <taxon>Papilionoideae</taxon>
        <taxon>50 kb inversion clade</taxon>
        <taxon>genistoids sensu lato</taxon>
        <taxon>core genistoids</taxon>
        <taxon>Genisteae</taxon>
        <taxon>Lupinus</taxon>
    </lineage>
</organism>
<evidence type="ECO:0000313" key="3">
    <source>
        <dbReference type="Proteomes" id="UP000188354"/>
    </source>
</evidence>
<dbReference type="EMBL" id="CM007368">
    <property type="protein sequence ID" value="OIW06376.1"/>
    <property type="molecule type" value="Genomic_DNA"/>
</dbReference>
<dbReference type="Gramene" id="OIW06376">
    <property type="protein sequence ID" value="OIW06376"/>
    <property type="gene ID" value="TanjilG_15021"/>
</dbReference>
<feature type="region of interest" description="Disordered" evidence="1">
    <location>
        <begin position="166"/>
        <end position="185"/>
    </location>
</feature>
<evidence type="ECO:0000313" key="2">
    <source>
        <dbReference type="EMBL" id="OIW06376.1"/>
    </source>
</evidence>